<feature type="region of interest" description="Disordered" evidence="1">
    <location>
        <begin position="24"/>
        <end position="49"/>
    </location>
</feature>
<organism evidence="3 4">
    <name type="scientific">Motilimonas cestriensis</name>
    <dbReference type="NCBI Taxonomy" id="2742685"/>
    <lineage>
        <taxon>Bacteria</taxon>
        <taxon>Pseudomonadati</taxon>
        <taxon>Pseudomonadota</taxon>
        <taxon>Gammaproteobacteria</taxon>
        <taxon>Alteromonadales</taxon>
        <taxon>Alteromonadales genera incertae sedis</taxon>
        <taxon>Motilimonas</taxon>
    </lineage>
</organism>
<dbReference type="PROSITE" id="PS51257">
    <property type="entry name" value="PROKAR_LIPOPROTEIN"/>
    <property type="match status" value="1"/>
</dbReference>
<evidence type="ECO:0000256" key="1">
    <source>
        <dbReference type="SAM" id="MobiDB-lite"/>
    </source>
</evidence>
<sequence length="383" mass="40686">MYPNKKILALAISSILLTACGGGSGGSATTDTDQPVPTPTPTTAPEPAPTFTDANLDATNASQPALFDLLSNATVTDQSWQIGYQKYSGFMLNGGLSGQGKVSGCIAHQYSSLFDGEGNAVEAEFVKLNQTNTVTDFNTVTADACSEFVSDSLITQIKTSDWLEADYSQGAPVYSAKADNGWIIRSASGDQYARVSVKQVTVAFGPSTTRKAVLSVANWDANAQQFSPAVDSPALDFSNATAYWDLETNALTSADQAWDLSIKVNGRDYPLQVNGGASGSGKAGVGAVMVANVNAVTDPTDNKQVYKYFSDRAEGILSKPGSYGPLEYSVQGQHKMWPTFTTYLIKDESQGDARLFKLQVVSNYGSDGALKSGNLVLRYQELN</sequence>
<evidence type="ECO:0000256" key="2">
    <source>
        <dbReference type="SAM" id="SignalP"/>
    </source>
</evidence>
<reference evidence="3 4" key="1">
    <citation type="journal article" date="2022" name="Environ. Microbiol. Rep.">
        <title>Eco-phylogenetic analyses reveal divergent evolution of vitamin B12 metabolism in the marine bacterial family 'Psychromonadaceae'.</title>
        <authorList>
            <person name="Jin X."/>
            <person name="Yang Y."/>
            <person name="Cao H."/>
            <person name="Gao B."/>
            <person name="Zhao Z."/>
        </authorList>
    </citation>
    <scope>NUCLEOTIDE SEQUENCE [LARGE SCALE GENOMIC DNA]</scope>
    <source>
        <strain evidence="3 4">MKS20</strain>
    </source>
</reference>
<keyword evidence="2" id="KW-0732">Signal</keyword>
<comment type="caution">
    <text evidence="3">The sequence shown here is derived from an EMBL/GenBank/DDBJ whole genome shotgun (WGS) entry which is preliminary data.</text>
</comment>
<feature type="compositionally biased region" description="Pro residues" evidence="1">
    <location>
        <begin position="36"/>
        <end position="48"/>
    </location>
</feature>
<protein>
    <recommendedName>
        <fullName evidence="5">HmuY protein</fullName>
    </recommendedName>
</protein>
<feature type="chain" id="PRO_5046899311" description="HmuY protein" evidence="2">
    <location>
        <begin position="22"/>
        <end position="383"/>
    </location>
</feature>
<dbReference type="EMBL" id="JAIMJA010000032">
    <property type="protein sequence ID" value="MCE2597057.1"/>
    <property type="molecule type" value="Genomic_DNA"/>
</dbReference>
<evidence type="ECO:0000313" key="3">
    <source>
        <dbReference type="EMBL" id="MCE2597057.1"/>
    </source>
</evidence>
<dbReference type="RefSeq" id="WP_233054802.1">
    <property type="nucleotide sequence ID" value="NZ_JAIMJA010000032.1"/>
</dbReference>
<proteinExistence type="predicted"/>
<keyword evidence="4" id="KW-1185">Reference proteome</keyword>
<gene>
    <name evidence="3" type="ORF">K6Y31_19980</name>
</gene>
<evidence type="ECO:0000313" key="4">
    <source>
        <dbReference type="Proteomes" id="UP001201273"/>
    </source>
</evidence>
<accession>A0ABS8WFW0</accession>
<evidence type="ECO:0008006" key="5">
    <source>
        <dbReference type="Google" id="ProtNLM"/>
    </source>
</evidence>
<name>A0ABS8WFW0_9GAMM</name>
<feature type="signal peptide" evidence="2">
    <location>
        <begin position="1"/>
        <end position="21"/>
    </location>
</feature>
<dbReference type="Proteomes" id="UP001201273">
    <property type="component" value="Unassembled WGS sequence"/>
</dbReference>